<dbReference type="WBParaSite" id="MhA1_Contig405.frz3.gene25">
    <property type="protein sequence ID" value="MhA1_Contig405.frz3.gene25"/>
    <property type="gene ID" value="MhA1_Contig405.frz3.gene25"/>
</dbReference>
<evidence type="ECO:0000313" key="2">
    <source>
        <dbReference type="WBParaSite" id="MhA1_Contig405.frz3.gene25"/>
    </source>
</evidence>
<dbReference type="Proteomes" id="UP000095281">
    <property type="component" value="Unplaced"/>
</dbReference>
<accession>A0A1I8BQT2</accession>
<proteinExistence type="predicted"/>
<dbReference type="AlphaFoldDB" id="A0A1I8BQT2"/>
<sequence>MKGQQRYKKETKIRQNYGNYSKIATGQKNDRRYLQDNTWKEYICSDCVDLAGHCPMRFLNNRSWVGYINNKNYQNHDIQQQDKDHYGVDVCLCHRE</sequence>
<evidence type="ECO:0000313" key="1">
    <source>
        <dbReference type="Proteomes" id="UP000095281"/>
    </source>
</evidence>
<name>A0A1I8BQT2_MELHA</name>
<organism evidence="1 2">
    <name type="scientific">Meloidogyne hapla</name>
    <name type="common">Root-knot nematode worm</name>
    <dbReference type="NCBI Taxonomy" id="6305"/>
    <lineage>
        <taxon>Eukaryota</taxon>
        <taxon>Metazoa</taxon>
        <taxon>Ecdysozoa</taxon>
        <taxon>Nematoda</taxon>
        <taxon>Chromadorea</taxon>
        <taxon>Rhabditida</taxon>
        <taxon>Tylenchina</taxon>
        <taxon>Tylenchomorpha</taxon>
        <taxon>Tylenchoidea</taxon>
        <taxon>Meloidogynidae</taxon>
        <taxon>Meloidogyninae</taxon>
        <taxon>Meloidogyne</taxon>
    </lineage>
</organism>
<protein>
    <submittedName>
        <fullName evidence="2">4Fe-4S Wbl-type domain-containing protein</fullName>
    </submittedName>
</protein>
<reference evidence="2" key="1">
    <citation type="submission" date="2016-11" db="UniProtKB">
        <authorList>
            <consortium name="WormBaseParasite"/>
        </authorList>
    </citation>
    <scope>IDENTIFICATION</scope>
</reference>
<keyword evidence="1" id="KW-1185">Reference proteome</keyword>